<evidence type="ECO:0000256" key="3">
    <source>
        <dbReference type="ARBA" id="ARBA00022737"/>
    </source>
</evidence>
<feature type="region of interest" description="Disordered" evidence="8">
    <location>
        <begin position="425"/>
        <end position="448"/>
    </location>
</feature>
<evidence type="ECO:0000256" key="4">
    <source>
        <dbReference type="ARBA" id="ARBA00022771"/>
    </source>
</evidence>
<dbReference type="SMART" id="SM00355">
    <property type="entry name" value="ZnF_C2H2"/>
    <property type="match status" value="11"/>
</dbReference>
<dbReference type="Pfam" id="PF00096">
    <property type="entry name" value="zf-C2H2"/>
    <property type="match status" value="2"/>
</dbReference>
<evidence type="ECO:0000256" key="5">
    <source>
        <dbReference type="ARBA" id="ARBA00022833"/>
    </source>
</evidence>
<reference evidence="10 11" key="1">
    <citation type="submission" date="2023-09" db="EMBL/GenBank/DDBJ databases">
        <title>Nesidiocoris tenuis whole genome shotgun sequence.</title>
        <authorList>
            <person name="Shibata T."/>
            <person name="Shimoda M."/>
            <person name="Kobayashi T."/>
            <person name="Uehara T."/>
        </authorList>
    </citation>
    <scope>NUCLEOTIDE SEQUENCE [LARGE SCALE GENOMIC DNA]</scope>
    <source>
        <strain evidence="10 11">Japan</strain>
    </source>
</reference>
<keyword evidence="2" id="KW-0479">Metal-binding</keyword>
<protein>
    <recommendedName>
        <fullName evidence="9">C2H2-type domain-containing protein</fullName>
    </recommendedName>
</protein>
<feature type="domain" description="C2H2-type" evidence="9">
    <location>
        <begin position="108"/>
        <end position="135"/>
    </location>
</feature>
<evidence type="ECO:0000313" key="10">
    <source>
        <dbReference type="EMBL" id="BES98585.1"/>
    </source>
</evidence>
<feature type="domain" description="C2H2-type" evidence="9">
    <location>
        <begin position="80"/>
        <end position="107"/>
    </location>
</feature>
<dbReference type="SUPFAM" id="SSF57667">
    <property type="entry name" value="beta-beta-alpha zinc fingers"/>
    <property type="match status" value="5"/>
</dbReference>
<evidence type="ECO:0000256" key="2">
    <source>
        <dbReference type="ARBA" id="ARBA00022723"/>
    </source>
</evidence>
<keyword evidence="11" id="KW-1185">Reference proteome</keyword>
<dbReference type="PROSITE" id="PS50157">
    <property type="entry name" value="ZINC_FINGER_C2H2_2"/>
    <property type="match status" value="8"/>
</dbReference>
<dbReference type="InterPro" id="IPR036236">
    <property type="entry name" value="Znf_C2H2_sf"/>
</dbReference>
<evidence type="ECO:0000256" key="1">
    <source>
        <dbReference type="ARBA" id="ARBA00004123"/>
    </source>
</evidence>
<feature type="domain" description="C2H2-type" evidence="9">
    <location>
        <begin position="360"/>
        <end position="388"/>
    </location>
</feature>
<dbReference type="Proteomes" id="UP001307889">
    <property type="component" value="Chromosome 9"/>
</dbReference>
<comment type="subcellular location">
    <subcellularLocation>
        <location evidence="1">Nucleus</location>
    </subcellularLocation>
</comment>
<keyword evidence="3" id="KW-0677">Repeat</keyword>
<name>A0ABN7B2G2_9HEMI</name>
<accession>A0ABN7B2G2</accession>
<dbReference type="Gene3D" id="3.30.160.60">
    <property type="entry name" value="Classic Zinc Finger"/>
    <property type="match status" value="8"/>
</dbReference>
<keyword evidence="6" id="KW-0539">Nucleus</keyword>
<organism evidence="10 11">
    <name type="scientific">Nesidiocoris tenuis</name>
    <dbReference type="NCBI Taxonomy" id="355587"/>
    <lineage>
        <taxon>Eukaryota</taxon>
        <taxon>Metazoa</taxon>
        <taxon>Ecdysozoa</taxon>
        <taxon>Arthropoda</taxon>
        <taxon>Hexapoda</taxon>
        <taxon>Insecta</taxon>
        <taxon>Pterygota</taxon>
        <taxon>Neoptera</taxon>
        <taxon>Paraneoptera</taxon>
        <taxon>Hemiptera</taxon>
        <taxon>Heteroptera</taxon>
        <taxon>Panheteroptera</taxon>
        <taxon>Cimicomorpha</taxon>
        <taxon>Miridae</taxon>
        <taxon>Dicyphina</taxon>
        <taxon>Nesidiocoris</taxon>
    </lineage>
</organism>
<feature type="domain" description="C2H2-type" evidence="9">
    <location>
        <begin position="220"/>
        <end position="247"/>
    </location>
</feature>
<feature type="domain" description="C2H2-type" evidence="9">
    <location>
        <begin position="52"/>
        <end position="79"/>
    </location>
</feature>
<feature type="region of interest" description="Disordered" evidence="8">
    <location>
        <begin position="269"/>
        <end position="290"/>
    </location>
</feature>
<proteinExistence type="predicted"/>
<feature type="domain" description="C2H2-type" evidence="9">
    <location>
        <begin position="192"/>
        <end position="219"/>
    </location>
</feature>
<dbReference type="Pfam" id="PF23611">
    <property type="entry name" value="zf-C2H2_16"/>
    <property type="match status" value="1"/>
</dbReference>
<evidence type="ECO:0000256" key="8">
    <source>
        <dbReference type="SAM" id="MobiDB-lite"/>
    </source>
</evidence>
<feature type="domain" description="C2H2-type" evidence="9">
    <location>
        <begin position="136"/>
        <end position="163"/>
    </location>
</feature>
<feature type="domain" description="C2H2-type" evidence="9">
    <location>
        <begin position="164"/>
        <end position="191"/>
    </location>
</feature>
<dbReference type="EMBL" id="AP028917">
    <property type="protein sequence ID" value="BES98585.1"/>
    <property type="molecule type" value="Genomic_DNA"/>
</dbReference>
<evidence type="ECO:0000259" key="9">
    <source>
        <dbReference type="PROSITE" id="PS50157"/>
    </source>
</evidence>
<evidence type="ECO:0000313" key="11">
    <source>
        <dbReference type="Proteomes" id="UP001307889"/>
    </source>
</evidence>
<evidence type="ECO:0000256" key="7">
    <source>
        <dbReference type="PROSITE-ProRule" id="PRU00042"/>
    </source>
</evidence>
<dbReference type="PROSITE" id="PS00028">
    <property type="entry name" value="ZINC_FINGER_C2H2_1"/>
    <property type="match status" value="5"/>
</dbReference>
<keyword evidence="4 7" id="KW-0863">Zinc-finger</keyword>
<sequence length="448" mass="51121">MENFVNGLEEGEEEEGRVEVVPFEEYILADKDLEPLEEEPRKPQPSKKVKRFQCNTCNLLCSSPSTLQVHIRTHTGERPYECSYCDYRGAAPFAVRAHMRTHTGERPFACNFCNFRSAHSTDLTIHMRRHTGEKPFACQECPYRSASKSAIQAHMTTHSKVKHIKCLQCDYRCSSKQLLTFHQRRHMTIKPFKCDFCKYSAVTKSLIKVHMRIHTGEKPFKCSECDYACRAKSGLRSHMRKHEDNSLQCRHCSYVAPSNYAILLHEKSHSAKPGKSPAARPRRKKPANKPTRTTILEKNLACFMCDESFFTTLEWLTHLMTHGSGALKFRCDSCDFTTAWQQNLTNHCRLKHDKVTEEVHLCPVCYQSFTRKDNLRRHVVKSHDTKGILQSEETSDSGAFIDEEVTMVPELGQITIVSGPVLSADQLDDGSDSSQHHGGNFSEDISAD</sequence>
<dbReference type="Pfam" id="PF13909">
    <property type="entry name" value="zf-H2C2_5"/>
    <property type="match status" value="1"/>
</dbReference>
<dbReference type="InterPro" id="IPR013087">
    <property type="entry name" value="Znf_C2H2_type"/>
</dbReference>
<gene>
    <name evidence="10" type="ORF">NTJ_11401</name>
</gene>
<dbReference type="InterPro" id="IPR056438">
    <property type="entry name" value="Znf-C2H2_CTCF"/>
</dbReference>
<keyword evidence="5" id="KW-0862">Zinc</keyword>
<evidence type="ECO:0000256" key="6">
    <source>
        <dbReference type="ARBA" id="ARBA00023242"/>
    </source>
</evidence>
<dbReference type="PANTHER" id="PTHR24390">
    <property type="entry name" value="ZINC FINGER PROTEIN"/>
    <property type="match status" value="1"/>
</dbReference>
<dbReference type="PANTHER" id="PTHR24390:SF248">
    <property type="entry name" value="ZINC FINGER PROTEIN 569-LIKE"/>
    <property type="match status" value="1"/>
</dbReference>